<dbReference type="EMBL" id="QGKW02001988">
    <property type="protein sequence ID" value="KAF2552955.1"/>
    <property type="molecule type" value="Genomic_DNA"/>
</dbReference>
<evidence type="ECO:0000313" key="1">
    <source>
        <dbReference type="EMBL" id="KAF2552955.1"/>
    </source>
</evidence>
<protein>
    <submittedName>
        <fullName evidence="1">Uncharacterized protein</fullName>
    </submittedName>
</protein>
<proteinExistence type="predicted"/>
<reference evidence="1" key="1">
    <citation type="submission" date="2019-12" db="EMBL/GenBank/DDBJ databases">
        <title>Genome sequencing and annotation of Brassica cretica.</title>
        <authorList>
            <person name="Studholme D.J."/>
            <person name="Sarris P.F."/>
        </authorList>
    </citation>
    <scope>NUCLEOTIDE SEQUENCE</scope>
    <source>
        <strain evidence="1">PFS-001/15</strain>
        <tissue evidence="1">Leaf</tissue>
    </source>
</reference>
<comment type="caution">
    <text evidence="1">The sequence shown here is derived from an EMBL/GenBank/DDBJ whole genome shotgun (WGS) entry which is preliminary data.</text>
</comment>
<gene>
    <name evidence="1" type="ORF">F2Q68_00034109</name>
</gene>
<name>A0A8S9H312_BRACR</name>
<sequence length="198" mass="21928">MAGGEVSLASVAFLLFFFSLSLSFSLWRKATSLAIGGSLRRNGGVSLGGCRRRTTSPLSVALLHQGNRRDLFLFLSSPRRKARSLPIGCLIKMLDPGDISCDRWLSSTKWRRLSRQLSKANDVPFICCSPPPRKTARSLSVSFLSSAKGEISPDRWLCSTIRPRLCRWLSLRKGNGAFSLCFFPLLGEKRLSLSLKSC</sequence>
<accession>A0A8S9H312</accession>
<dbReference type="Proteomes" id="UP000712281">
    <property type="component" value="Unassembled WGS sequence"/>
</dbReference>
<evidence type="ECO:0000313" key="2">
    <source>
        <dbReference type="Proteomes" id="UP000712281"/>
    </source>
</evidence>
<organism evidence="1 2">
    <name type="scientific">Brassica cretica</name>
    <name type="common">Mustard</name>
    <dbReference type="NCBI Taxonomy" id="69181"/>
    <lineage>
        <taxon>Eukaryota</taxon>
        <taxon>Viridiplantae</taxon>
        <taxon>Streptophyta</taxon>
        <taxon>Embryophyta</taxon>
        <taxon>Tracheophyta</taxon>
        <taxon>Spermatophyta</taxon>
        <taxon>Magnoliopsida</taxon>
        <taxon>eudicotyledons</taxon>
        <taxon>Gunneridae</taxon>
        <taxon>Pentapetalae</taxon>
        <taxon>rosids</taxon>
        <taxon>malvids</taxon>
        <taxon>Brassicales</taxon>
        <taxon>Brassicaceae</taxon>
        <taxon>Brassiceae</taxon>
        <taxon>Brassica</taxon>
    </lineage>
</organism>
<dbReference type="AlphaFoldDB" id="A0A8S9H312"/>